<dbReference type="GeneID" id="55989260"/>
<dbReference type="AlphaFoldDB" id="A0A7H8QLK7"/>
<reference evidence="2" key="1">
    <citation type="submission" date="2020-06" db="EMBL/GenBank/DDBJ databases">
        <title>A chromosome-scale genome assembly of Talaromyces rugulosus W13939.</title>
        <authorList>
            <person name="Wang B."/>
            <person name="Guo L."/>
            <person name="Ye K."/>
            <person name="Wang L."/>
        </authorList>
    </citation>
    <scope>NUCLEOTIDE SEQUENCE [LARGE SCALE GENOMIC DNA]</scope>
    <source>
        <strain evidence="2">W13939</strain>
    </source>
</reference>
<dbReference type="GO" id="GO:0001228">
    <property type="term" value="F:DNA-binding transcription activator activity, RNA polymerase II-specific"/>
    <property type="evidence" value="ECO:0007669"/>
    <property type="project" value="TreeGrafter"/>
</dbReference>
<evidence type="ECO:0000313" key="2">
    <source>
        <dbReference type="Proteomes" id="UP000509510"/>
    </source>
</evidence>
<name>A0A7H8QLK7_TALRU</name>
<gene>
    <name evidence="1" type="ORF">TRUGW13939_01750</name>
</gene>
<dbReference type="KEGG" id="trg:TRUGW13939_01750"/>
<organism evidence="1 2">
    <name type="scientific">Talaromyces rugulosus</name>
    <name type="common">Penicillium rugulosum</name>
    <dbReference type="NCBI Taxonomy" id="121627"/>
    <lineage>
        <taxon>Eukaryota</taxon>
        <taxon>Fungi</taxon>
        <taxon>Dikarya</taxon>
        <taxon>Ascomycota</taxon>
        <taxon>Pezizomycotina</taxon>
        <taxon>Eurotiomycetes</taxon>
        <taxon>Eurotiomycetidae</taxon>
        <taxon>Eurotiales</taxon>
        <taxon>Trichocomaceae</taxon>
        <taxon>Talaromyces</taxon>
        <taxon>Talaromyces sect. Islandici</taxon>
    </lineage>
</organism>
<protein>
    <recommendedName>
        <fullName evidence="3">Zn(2)-C6 fungal-type domain-containing protein</fullName>
    </recommendedName>
</protein>
<feature type="non-terminal residue" evidence="1">
    <location>
        <position position="1"/>
    </location>
</feature>
<keyword evidence="2" id="KW-1185">Reference proteome</keyword>
<evidence type="ECO:0000313" key="1">
    <source>
        <dbReference type="EMBL" id="QKX54662.1"/>
    </source>
</evidence>
<dbReference type="PANTHER" id="PTHR47784">
    <property type="entry name" value="STEROL UPTAKE CONTROL PROTEIN 2"/>
    <property type="match status" value="1"/>
</dbReference>
<dbReference type="RefSeq" id="XP_035340841.1">
    <property type="nucleotide sequence ID" value="XM_035484948.1"/>
</dbReference>
<proteinExistence type="predicted"/>
<dbReference type="InterPro" id="IPR053157">
    <property type="entry name" value="Sterol_Uptake_Regulator"/>
</dbReference>
<dbReference type="PANTHER" id="PTHR47784:SF5">
    <property type="entry name" value="STEROL UPTAKE CONTROL PROTEIN 2"/>
    <property type="match status" value="1"/>
</dbReference>
<accession>A0A7H8QLK7</accession>
<sequence>RSCEFVMPAESKSVRKEKRKYHHKSRNGCSQCKQRHIKVQIAPGPLRTTNFNVECMNVANRACSFMGMKPDLPPPDSQSHTPSVISTSMTPTVPWLNFSRFGQTSEFSLVDLAMLHNFTTQTNRTLASHPEIQNLWATSMVQIGFDHRFLLHGLLSLSALQAAYTESEDSRQLIDYASQHQAISLSLYQLAIANPTEDQYDAVFALSIVILILALATTGDEYGEAGMFDCKWIRLTRGIRDVNGSSFENIRKGPLALLMYEDEFKNATSKQIQSITSEKVQECLPDELKRLERLWCGEESLPDLNESERDTYNEVYMCLRHTYSAILTQDEELMSNENSPSGIKRAYTRDRLIAEVFFWIFNVPTRYIELLEEQNPIALILFAHYASLFGEVCQGWFSDRSARAMVTSIWNVLDEKSRKWIEGPMEVLRRNQKEHT</sequence>
<dbReference type="Proteomes" id="UP000509510">
    <property type="component" value="Chromosome I"/>
</dbReference>
<dbReference type="EMBL" id="CP055898">
    <property type="protein sequence ID" value="QKX54662.1"/>
    <property type="molecule type" value="Genomic_DNA"/>
</dbReference>
<dbReference type="OrthoDB" id="5350673at2759"/>
<evidence type="ECO:0008006" key="3">
    <source>
        <dbReference type="Google" id="ProtNLM"/>
    </source>
</evidence>